<dbReference type="RefSeq" id="WP_086593901.1">
    <property type="nucleotide sequence ID" value="NZ_MTSE01000004.1"/>
</dbReference>
<dbReference type="NCBIfam" id="NF005559">
    <property type="entry name" value="PRK07231.1"/>
    <property type="match status" value="1"/>
</dbReference>
<dbReference type="GO" id="GO:0016491">
    <property type="term" value="F:oxidoreductase activity"/>
    <property type="evidence" value="ECO:0007669"/>
    <property type="project" value="UniProtKB-KW"/>
</dbReference>
<dbReference type="PANTHER" id="PTHR24321:SF8">
    <property type="entry name" value="ESTRADIOL 17-BETA-DEHYDROGENASE 8-RELATED"/>
    <property type="match status" value="1"/>
</dbReference>
<dbReference type="AlphaFoldDB" id="A0A243WEB9"/>
<name>A0A243WEB9_9BACT</name>
<evidence type="ECO:0000256" key="1">
    <source>
        <dbReference type="ARBA" id="ARBA00006484"/>
    </source>
</evidence>
<protein>
    <submittedName>
        <fullName evidence="5">Oxidoreductase</fullName>
    </submittedName>
</protein>
<dbReference type="InterPro" id="IPR020904">
    <property type="entry name" value="Sc_DH/Rdtase_CS"/>
</dbReference>
<dbReference type="InterPro" id="IPR002347">
    <property type="entry name" value="SDR_fam"/>
</dbReference>
<evidence type="ECO:0000313" key="5">
    <source>
        <dbReference type="EMBL" id="OUJ74053.1"/>
    </source>
</evidence>
<dbReference type="SUPFAM" id="SSF51735">
    <property type="entry name" value="NAD(P)-binding Rossmann-fold domains"/>
    <property type="match status" value="1"/>
</dbReference>
<reference evidence="5 6" key="1">
    <citation type="submission" date="2017-01" db="EMBL/GenBank/DDBJ databases">
        <title>A new Hymenobacter.</title>
        <authorList>
            <person name="Liang Y."/>
            <person name="Feng F."/>
        </authorList>
    </citation>
    <scope>NUCLEOTIDE SEQUENCE [LARGE SCALE GENOMIC DNA]</scope>
    <source>
        <strain evidence="5">MIMBbqt21</strain>
    </source>
</reference>
<accession>A0A243WEB9</accession>
<dbReference type="EMBL" id="MTSE01000004">
    <property type="protein sequence ID" value="OUJ74053.1"/>
    <property type="molecule type" value="Genomic_DNA"/>
</dbReference>
<dbReference type="SMART" id="SM00822">
    <property type="entry name" value="PKS_KR"/>
    <property type="match status" value="1"/>
</dbReference>
<feature type="domain" description="Ketoreductase" evidence="4">
    <location>
        <begin position="6"/>
        <end position="184"/>
    </location>
</feature>
<keyword evidence="6" id="KW-1185">Reference proteome</keyword>
<keyword evidence="2" id="KW-0560">Oxidoreductase</keyword>
<evidence type="ECO:0000259" key="4">
    <source>
        <dbReference type="SMART" id="SM00822"/>
    </source>
</evidence>
<dbReference type="PROSITE" id="PS00061">
    <property type="entry name" value="ADH_SHORT"/>
    <property type="match status" value="1"/>
</dbReference>
<proteinExistence type="inferred from homology"/>
<dbReference type="CDD" id="cd05233">
    <property type="entry name" value="SDR_c"/>
    <property type="match status" value="1"/>
</dbReference>
<keyword evidence="3" id="KW-0520">NAD</keyword>
<gene>
    <name evidence="5" type="ORF">BXP70_09905</name>
</gene>
<dbReference type="FunFam" id="3.40.50.720:FF:000084">
    <property type="entry name" value="Short-chain dehydrogenase reductase"/>
    <property type="match status" value="1"/>
</dbReference>
<comment type="similarity">
    <text evidence="1">Belongs to the short-chain dehydrogenases/reductases (SDR) family.</text>
</comment>
<dbReference type="Pfam" id="PF13561">
    <property type="entry name" value="adh_short_C2"/>
    <property type="match status" value="1"/>
</dbReference>
<sequence>MRFQDKVALVTGGASGIGLATAKRFASEGARVVIVDLKQENLDKALPEIKAAGAPDVWGCACDVSDEKHVETAVQGALARFERLDVVVNNAGLMQFKPLEELTGEDWLRVLNVDLLGTFYFTKQAFLHMKPGGTIVNVSSIHAIETSPLVAPYAAAKAAVLSLTRSASLEGKPKGIRVNAVLPGAIDTPMLWENPNIKSGVEKIDRADVGKAEDIAATIVYLASTDAAFVQGAELRVDGGRLDQL</sequence>
<comment type="caution">
    <text evidence="5">The sequence shown here is derived from an EMBL/GenBank/DDBJ whole genome shotgun (WGS) entry which is preliminary data.</text>
</comment>
<dbReference type="Proteomes" id="UP000194873">
    <property type="component" value="Unassembled WGS sequence"/>
</dbReference>
<dbReference type="PRINTS" id="PR00081">
    <property type="entry name" value="GDHRDH"/>
</dbReference>
<dbReference type="InterPro" id="IPR057326">
    <property type="entry name" value="KR_dom"/>
</dbReference>
<dbReference type="OrthoDB" id="9804104at2"/>
<organism evidence="5 6">
    <name type="scientific">Hymenobacter crusticola</name>
    <dbReference type="NCBI Taxonomy" id="1770526"/>
    <lineage>
        <taxon>Bacteria</taxon>
        <taxon>Pseudomonadati</taxon>
        <taxon>Bacteroidota</taxon>
        <taxon>Cytophagia</taxon>
        <taxon>Cytophagales</taxon>
        <taxon>Hymenobacteraceae</taxon>
        <taxon>Hymenobacter</taxon>
    </lineage>
</organism>
<evidence type="ECO:0000256" key="2">
    <source>
        <dbReference type="ARBA" id="ARBA00023002"/>
    </source>
</evidence>
<dbReference type="PRINTS" id="PR00080">
    <property type="entry name" value="SDRFAMILY"/>
</dbReference>
<dbReference type="InterPro" id="IPR036291">
    <property type="entry name" value="NAD(P)-bd_dom_sf"/>
</dbReference>
<dbReference type="PANTHER" id="PTHR24321">
    <property type="entry name" value="DEHYDROGENASES, SHORT CHAIN"/>
    <property type="match status" value="1"/>
</dbReference>
<dbReference type="Gene3D" id="3.40.50.720">
    <property type="entry name" value="NAD(P)-binding Rossmann-like Domain"/>
    <property type="match status" value="1"/>
</dbReference>
<evidence type="ECO:0000256" key="3">
    <source>
        <dbReference type="ARBA" id="ARBA00023027"/>
    </source>
</evidence>
<evidence type="ECO:0000313" key="6">
    <source>
        <dbReference type="Proteomes" id="UP000194873"/>
    </source>
</evidence>